<protein>
    <submittedName>
        <fullName evidence="1">Uncharacterized protein</fullName>
    </submittedName>
</protein>
<sequence length="100" mass="10226">MAGEKSAGSIVYEISADVEPLLQGGKQAIDALDKLDAAAQQSGKGMDNLDQSASQTGSAFTELAGYANSMDNQLRKLNTNVSGIARAMEEASSGTGGSQQ</sequence>
<dbReference type="Proteomes" id="UP000254821">
    <property type="component" value="Unassembled WGS sequence"/>
</dbReference>
<gene>
    <name evidence="1" type="ORF">NCTC8105_03478</name>
</gene>
<organism evidence="1 2">
    <name type="scientific">Hafnia alvei</name>
    <dbReference type="NCBI Taxonomy" id="569"/>
    <lineage>
        <taxon>Bacteria</taxon>
        <taxon>Pseudomonadati</taxon>
        <taxon>Pseudomonadota</taxon>
        <taxon>Gammaproteobacteria</taxon>
        <taxon>Enterobacterales</taxon>
        <taxon>Hafniaceae</taxon>
        <taxon>Hafnia</taxon>
    </lineage>
</organism>
<accession>A0A377PKX8</accession>
<evidence type="ECO:0000313" key="2">
    <source>
        <dbReference type="Proteomes" id="UP000254821"/>
    </source>
</evidence>
<dbReference type="Gene3D" id="1.10.287.950">
    <property type="entry name" value="Methyl-accepting chemotaxis protein"/>
    <property type="match status" value="1"/>
</dbReference>
<name>A0A377PKX8_HAFAL</name>
<reference evidence="1 2" key="1">
    <citation type="submission" date="2018-06" db="EMBL/GenBank/DDBJ databases">
        <authorList>
            <consortium name="Pathogen Informatics"/>
            <person name="Doyle S."/>
        </authorList>
    </citation>
    <scope>NUCLEOTIDE SEQUENCE [LARGE SCALE GENOMIC DNA]</scope>
    <source>
        <strain evidence="1 2">NCTC8105</strain>
    </source>
</reference>
<dbReference type="AlphaFoldDB" id="A0A377PKX8"/>
<evidence type="ECO:0000313" key="1">
    <source>
        <dbReference type="EMBL" id="STQ81298.1"/>
    </source>
</evidence>
<proteinExistence type="predicted"/>
<dbReference type="EMBL" id="UGHP01000001">
    <property type="protein sequence ID" value="STQ81298.1"/>
    <property type="molecule type" value="Genomic_DNA"/>
</dbReference>